<sequence length="123" mass="12773">MFGQASNFSVNDSQFQSAQIIYNYQSWSQIHAMSTSKQTFSNIKTGNGGTGNNCGEGGKGGSVGSNNIGNHHQTFNGITAGDGGNGSGRLGWARFMFCWAHSKKTNTGRGGAGGDVGCGNKNQ</sequence>
<protein>
    <submittedName>
        <fullName evidence="1">Uncharacterized protein</fullName>
    </submittedName>
</protein>
<name>A0A6A4H544_9AGAR</name>
<gene>
    <name evidence="1" type="ORF">BT96DRAFT_924093</name>
</gene>
<accession>A0A6A4H544</accession>
<evidence type="ECO:0000313" key="2">
    <source>
        <dbReference type="Proteomes" id="UP000799118"/>
    </source>
</evidence>
<organism evidence="1 2">
    <name type="scientific">Gymnopus androsaceus JB14</name>
    <dbReference type="NCBI Taxonomy" id="1447944"/>
    <lineage>
        <taxon>Eukaryota</taxon>
        <taxon>Fungi</taxon>
        <taxon>Dikarya</taxon>
        <taxon>Basidiomycota</taxon>
        <taxon>Agaricomycotina</taxon>
        <taxon>Agaricomycetes</taxon>
        <taxon>Agaricomycetidae</taxon>
        <taxon>Agaricales</taxon>
        <taxon>Marasmiineae</taxon>
        <taxon>Omphalotaceae</taxon>
        <taxon>Gymnopus</taxon>
    </lineage>
</organism>
<dbReference type="EMBL" id="ML769575">
    <property type="protein sequence ID" value="KAE9393302.1"/>
    <property type="molecule type" value="Genomic_DNA"/>
</dbReference>
<proteinExistence type="predicted"/>
<reference evidence="1" key="1">
    <citation type="journal article" date="2019" name="Environ. Microbiol.">
        <title>Fungal ecological strategies reflected in gene transcription - a case study of two litter decomposers.</title>
        <authorList>
            <person name="Barbi F."/>
            <person name="Kohler A."/>
            <person name="Barry K."/>
            <person name="Baskaran P."/>
            <person name="Daum C."/>
            <person name="Fauchery L."/>
            <person name="Ihrmark K."/>
            <person name="Kuo A."/>
            <person name="LaButti K."/>
            <person name="Lipzen A."/>
            <person name="Morin E."/>
            <person name="Grigoriev I.V."/>
            <person name="Henrissat B."/>
            <person name="Lindahl B."/>
            <person name="Martin F."/>
        </authorList>
    </citation>
    <scope>NUCLEOTIDE SEQUENCE</scope>
    <source>
        <strain evidence="1">JB14</strain>
    </source>
</reference>
<evidence type="ECO:0000313" key="1">
    <source>
        <dbReference type="EMBL" id="KAE9393302.1"/>
    </source>
</evidence>
<keyword evidence="2" id="KW-1185">Reference proteome</keyword>
<dbReference type="AlphaFoldDB" id="A0A6A4H544"/>
<dbReference type="Proteomes" id="UP000799118">
    <property type="component" value="Unassembled WGS sequence"/>
</dbReference>